<evidence type="ECO:0000313" key="6">
    <source>
        <dbReference type="Proteomes" id="UP000017142"/>
    </source>
</evidence>
<protein>
    <submittedName>
        <fullName evidence="5">RamA protein</fullName>
    </submittedName>
</protein>
<dbReference type="GeneID" id="43520211"/>
<evidence type="ECO:0000256" key="2">
    <source>
        <dbReference type="ARBA" id="ARBA00023125"/>
    </source>
</evidence>
<reference evidence="6" key="1">
    <citation type="journal article" date="2013" name="Diversity">
        <title>Genome Sequence of Dickeya solani, a New soft Rot Pathogen of Potato, Suggests its Emergence May Be Related to a Novel Combination of Non-Ribosomal Peptide/Polyketide Synthetase Clusters.</title>
        <authorList>
            <person name="Garlant L."/>
            <person name="Koskinen P."/>
            <person name="Rouhiainen L."/>
            <person name="Laine P."/>
            <person name="Paulin L."/>
            <person name="Auvinen P."/>
            <person name="Holm L."/>
            <person name="Pirhonen M."/>
        </authorList>
    </citation>
    <scope>NUCLEOTIDE SEQUENCE [LARGE SCALE GENOMIC DNA]</scope>
    <source>
        <strain evidence="6">D s0432-1</strain>
    </source>
</reference>
<proteinExistence type="predicted"/>
<dbReference type="SUPFAM" id="SSF46689">
    <property type="entry name" value="Homeodomain-like"/>
    <property type="match status" value="2"/>
</dbReference>
<dbReference type="GO" id="GO:0003700">
    <property type="term" value="F:DNA-binding transcription factor activity"/>
    <property type="evidence" value="ECO:0007669"/>
    <property type="project" value="InterPro"/>
</dbReference>
<dbReference type="Pfam" id="PF12833">
    <property type="entry name" value="HTH_18"/>
    <property type="match status" value="1"/>
</dbReference>
<sequence length="119" mass="14145">MKKEIIDDLITWINSDLTRPLKIKDVARKAGYSKWHLQRVFYNITNQKLGNYIRERRLAQAANDLKCTDDRIIDISMKYGYDSQQSFSRVFVRRYQITPLSYRRMGRTANNQCINAHNV</sequence>
<dbReference type="PROSITE" id="PS00041">
    <property type="entry name" value="HTH_ARAC_FAMILY_1"/>
    <property type="match status" value="1"/>
</dbReference>
<organism evidence="5 6">
    <name type="scientific">Dickeya solani D s0432-1</name>
    <dbReference type="NCBI Taxonomy" id="1231725"/>
    <lineage>
        <taxon>Bacteria</taxon>
        <taxon>Pseudomonadati</taxon>
        <taxon>Pseudomonadota</taxon>
        <taxon>Gammaproteobacteria</taxon>
        <taxon>Enterobacterales</taxon>
        <taxon>Pectobacteriaceae</taxon>
        <taxon>Dickeya</taxon>
    </lineage>
</organism>
<comment type="caution">
    <text evidence="5">The sequence shown here is derived from an EMBL/GenBank/DDBJ whole genome shotgun (WGS) entry which is preliminary data.</text>
</comment>
<dbReference type="SMART" id="SM00342">
    <property type="entry name" value="HTH_ARAC"/>
    <property type="match status" value="1"/>
</dbReference>
<dbReference type="InterPro" id="IPR020449">
    <property type="entry name" value="Tscrpt_reg_AraC-type_HTH"/>
</dbReference>
<evidence type="ECO:0000313" key="5">
    <source>
        <dbReference type="EMBL" id="ERO58326.1"/>
    </source>
</evidence>
<dbReference type="RefSeq" id="WP_022632955.1">
    <property type="nucleotide sequence ID" value="NZ_AMWE01000002.1"/>
</dbReference>
<dbReference type="GO" id="GO:0043565">
    <property type="term" value="F:sequence-specific DNA binding"/>
    <property type="evidence" value="ECO:0007669"/>
    <property type="project" value="InterPro"/>
</dbReference>
<dbReference type="InterPro" id="IPR018062">
    <property type="entry name" value="HTH_AraC-typ_CS"/>
</dbReference>
<dbReference type="AlphaFoldDB" id="A0AAV3KDT4"/>
<dbReference type="EMBL" id="AMWE01000002">
    <property type="protein sequence ID" value="ERO58326.1"/>
    <property type="molecule type" value="Genomic_DNA"/>
</dbReference>
<dbReference type="PROSITE" id="PS01124">
    <property type="entry name" value="HTH_ARAC_FAMILY_2"/>
    <property type="match status" value="1"/>
</dbReference>
<keyword evidence="1" id="KW-0805">Transcription regulation</keyword>
<accession>A0AAV3KDT4</accession>
<feature type="domain" description="HTH araC/xylS-type" evidence="4">
    <location>
        <begin position="7"/>
        <end position="105"/>
    </location>
</feature>
<dbReference type="PRINTS" id="PR00032">
    <property type="entry name" value="HTHARAC"/>
</dbReference>
<dbReference type="PANTHER" id="PTHR47504:SF2">
    <property type="entry name" value="REGULATORY PROTEIN SOXS"/>
    <property type="match status" value="1"/>
</dbReference>
<dbReference type="Gene3D" id="1.10.10.60">
    <property type="entry name" value="Homeodomain-like"/>
    <property type="match status" value="2"/>
</dbReference>
<dbReference type="InterPro" id="IPR050959">
    <property type="entry name" value="MarA-like"/>
</dbReference>
<keyword evidence="3" id="KW-0804">Transcription</keyword>
<name>A0AAV3KDT4_9GAMM</name>
<dbReference type="InterPro" id="IPR018060">
    <property type="entry name" value="HTH_AraC"/>
</dbReference>
<dbReference type="PANTHER" id="PTHR47504">
    <property type="entry name" value="RIGHT ORIGIN-BINDING PROTEIN"/>
    <property type="match status" value="1"/>
</dbReference>
<dbReference type="InterPro" id="IPR009057">
    <property type="entry name" value="Homeodomain-like_sf"/>
</dbReference>
<dbReference type="Proteomes" id="UP000017142">
    <property type="component" value="Unassembled WGS sequence"/>
</dbReference>
<keyword evidence="2" id="KW-0238">DNA-binding</keyword>
<gene>
    <name evidence="5" type="ORF">A544_1502</name>
</gene>
<evidence type="ECO:0000256" key="3">
    <source>
        <dbReference type="ARBA" id="ARBA00023163"/>
    </source>
</evidence>
<evidence type="ECO:0000256" key="1">
    <source>
        <dbReference type="ARBA" id="ARBA00023015"/>
    </source>
</evidence>
<evidence type="ECO:0000259" key="4">
    <source>
        <dbReference type="PROSITE" id="PS01124"/>
    </source>
</evidence>